<name>A0ACB8RPX2_9AGAM</name>
<keyword evidence="2" id="KW-1185">Reference proteome</keyword>
<sequence>MSVAPTPKHKLFVANRGEIAVRIIRTAQRLGLHTIAVYTASDAVSPHVALADEAVEIADASGGESARPHLSVETQVAAAQARGATLVHPGYGFLSESADFARAVRDAGMAFVGPSAEVIRRMGLKHEARAVARRAGVPVVPGSENYDGLVEDAEQAVVEAERIGWPVMVKATAGGGGMGLVVCNDERELRHKFGPTKERAKALFHHDGLFLERFFPSARHIEVQVFGDGHGKVIHFGERECSLQRRHQKVVEETPSPFLEDRPALRQEMCMAAVRLCEEINYASAGTVEFIVDDPSGQFFFLEMNTRIQVEHPITEATHPGLDLVELMLLQALGDDTSLYAPTSSFPFKSSQIPQASEIHAIEVRVYAENPAEGFRPCPGILQCVDFDLRVEGVEKCDWLRVDTWVNTGTVVTPHFDPLLAKLIVTAPTRALALSRLSLALSNITVAGPPNNIEYLRSVCAATTVRLGQATTRWLEDFPWTPKALTVLQPGLSMMVQDMPGRPALHRGIPPSGALDPRAHSAANILAGNPPGTEALEVIVVRDVECRIKFHVSTVIGIAGGKRSLRVRVTTDQDGSEAAFPLWRRLIVPAGSVVEVADDEEYSTDAGGGFRVYIAVKGGFPGIASFLGSKSTSMGLGGYQGRDLASGDQIALQDSVDSPDVSELALSSSFVPSYSTQWTLRVLSGPHDDSEFLTPEGIDKFYRTTWVVSAASNRMGIRLAPYKLHADESRAILWARENGGDGGSHPSNILDNAYARGSINVNGDTPVILGPEGPDMGGYVCLCVIVEGDMWKLGQLSPGCTLQFERVSWSEARRLKAEEAQWTADVETATSGTFTEGTTVERMQTPSSARDPKLHVTAASSNSVRPQVVYRQAGDSAILVEYGPMQLDFNIRARVHAFELAAHARRIPGVVAFGPCIRSTMVCIPNLCPVIVFIGHQCYYDPTQISQADLLHHLVEVERTLPVSLEGMTFPGRRITFPIILDDSWNREALQRYMRTTRDKAVYLPSNIEYLAKNNGLHTGEEALSKLIGSDFLVFGVGFYLGCPFLVPIDPRCRLVGQKMNPSRTYTPRGAIGIAGLVAAIYPIESPGGYQLYGRTLPSWNTWGKGAEFSPDKPWLLEPFDQVHFELADEKEYLELEKAFDAGRYPFKIEHVVFSMEGYNKFCESIADEVTEYRIRQAAGVAREEARENELLREWEREKQATGGGELGGEAKADQVGGTRVFAPLSSSVWKIQCTIGDIIHSAEDVLVILEAMKTEISVKAGKQSVGHKVRGFGRGIKEGATVSSGDILVVLE</sequence>
<dbReference type="EMBL" id="MU275935">
    <property type="protein sequence ID" value="KAI0046085.1"/>
    <property type="molecule type" value="Genomic_DNA"/>
</dbReference>
<proteinExistence type="predicted"/>
<accession>A0ACB8RPX2</accession>
<evidence type="ECO:0000313" key="1">
    <source>
        <dbReference type="EMBL" id="KAI0046085.1"/>
    </source>
</evidence>
<reference evidence="1" key="1">
    <citation type="submission" date="2021-02" db="EMBL/GenBank/DDBJ databases">
        <authorList>
            <consortium name="DOE Joint Genome Institute"/>
            <person name="Ahrendt S."/>
            <person name="Looney B.P."/>
            <person name="Miyauchi S."/>
            <person name="Morin E."/>
            <person name="Drula E."/>
            <person name="Courty P.E."/>
            <person name="Chicoki N."/>
            <person name="Fauchery L."/>
            <person name="Kohler A."/>
            <person name="Kuo A."/>
            <person name="Labutti K."/>
            <person name="Pangilinan J."/>
            <person name="Lipzen A."/>
            <person name="Riley R."/>
            <person name="Andreopoulos W."/>
            <person name="He G."/>
            <person name="Johnson J."/>
            <person name="Barry K.W."/>
            <person name="Grigoriev I.V."/>
            <person name="Nagy L."/>
            <person name="Hibbett D."/>
            <person name="Henrissat B."/>
            <person name="Matheny P.B."/>
            <person name="Labbe J."/>
            <person name="Martin F."/>
        </authorList>
    </citation>
    <scope>NUCLEOTIDE SEQUENCE</scope>
    <source>
        <strain evidence="1">FP105234-sp</strain>
    </source>
</reference>
<organism evidence="1 2">
    <name type="scientific">Auriscalpium vulgare</name>
    <dbReference type="NCBI Taxonomy" id="40419"/>
    <lineage>
        <taxon>Eukaryota</taxon>
        <taxon>Fungi</taxon>
        <taxon>Dikarya</taxon>
        <taxon>Basidiomycota</taxon>
        <taxon>Agaricomycotina</taxon>
        <taxon>Agaricomycetes</taxon>
        <taxon>Russulales</taxon>
        <taxon>Auriscalpiaceae</taxon>
        <taxon>Auriscalpium</taxon>
    </lineage>
</organism>
<protein>
    <submittedName>
        <fullName evidence="1">Urea carboxylase</fullName>
    </submittedName>
</protein>
<gene>
    <name evidence="1" type="ORF">FA95DRAFT_1680064</name>
</gene>
<comment type="caution">
    <text evidence="1">The sequence shown here is derived from an EMBL/GenBank/DDBJ whole genome shotgun (WGS) entry which is preliminary data.</text>
</comment>
<reference evidence="1" key="2">
    <citation type="journal article" date="2022" name="New Phytol.">
        <title>Evolutionary transition to the ectomycorrhizal habit in the genomes of a hyperdiverse lineage of mushroom-forming fungi.</title>
        <authorList>
            <person name="Looney B."/>
            <person name="Miyauchi S."/>
            <person name="Morin E."/>
            <person name="Drula E."/>
            <person name="Courty P.E."/>
            <person name="Kohler A."/>
            <person name="Kuo A."/>
            <person name="LaButti K."/>
            <person name="Pangilinan J."/>
            <person name="Lipzen A."/>
            <person name="Riley R."/>
            <person name="Andreopoulos W."/>
            <person name="He G."/>
            <person name="Johnson J."/>
            <person name="Nolan M."/>
            <person name="Tritt A."/>
            <person name="Barry K.W."/>
            <person name="Grigoriev I.V."/>
            <person name="Nagy L.G."/>
            <person name="Hibbett D."/>
            <person name="Henrissat B."/>
            <person name="Matheny P.B."/>
            <person name="Labbe J."/>
            <person name="Martin F.M."/>
        </authorList>
    </citation>
    <scope>NUCLEOTIDE SEQUENCE</scope>
    <source>
        <strain evidence="1">FP105234-sp</strain>
    </source>
</reference>
<evidence type="ECO:0000313" key="2">
    <source>
        <dbReference type="Proteomes" id="UP000814033"/>
    </source>
</evidence>
<dbReference type="Proteomes" id="UP000814033">
    <property type="component" value="Unassembled WGS sequence"/>
</dbReference>